<reference evidence="6 7" key="1">
    <citation type="submission" date="2024-09" db="EMBL/GenBank/DDBJ databases">
        <authorList>
            <person name="Sun Q."/>
            <person name="Mori K."/>
        </authorList>
    </citation>
    <scope>NUCLEOTIDE SEQUENCE [LARGE SCALE GENOMIC DNA]</scope>
    <source>
        <strain evidence="6 7">CCM 7415</strain>
    </source>
</reference>
<evidence type="ECO:0000256" key="5">
    <source>
        <dbReference type="ARBA" id="ARBA00023235"/>
    </source>
</evidence>
<dbReference type="InterPro" id="IPR005952">
    <property type="entry name" value="Phosphogly_mut1"/>
</dbReference>
<gene>
    <name evidence="6" type="ORF">ACFFHW_11145</name>
</gene>
<keyword evidence="3" id="KW-0312">Gluconeogenesis</keyword>
<evidence type="ECO:0000313" key="6">
    <source>
        <dbReference type="EMBL" id="MFC0268527.1"/>
    </source>
</evidence>
<dbReference type="InterPro" id="IPR013078">
    <property type="entry name" value="His_Pase_superF_clade-1"/>
</dbReference>
<dbReference type="SUPFAM" id="SSF53254">
    <property type="entry name" value="Phosphoglycerate mutase-like"/>
    <property type="match status" value="1"/>
</dbReference>
<proteinExistence type="inferred from homology"/>
<evidence type="ECO:0000256" key="4">
    <source>
        <dbReference type="ARBA" id="ARBA00023152"/>
    </source>
</evidence>
<dbReference type="InterPro" id="IPR029033">
    <property type="entry name" value="His_PPase_superfam"/>
</dbReference>
<keyword evidence="5" id="KW-0413">Isomerase</keyword>
<protein>
    <recommendedName>
        <fullName evidence="2">phosphoglycerate mutase (2,3-diphosphoglycerate-dependent)</fullName>
        <ecNumber evidence="2">5.4.2.11</ecNumber>
    </recommendedName>
</protein>
<dbReference type="RefSeq" id="WP_019950136.1">
    <property type="nucleotide sequence ID" value="NZ_JBHLVX010000043.1"/>
</dbReference>
<dbReference type="Proteomes" id="UP001589814">
    <property type="component" value="Unassembled WGS sequence"/>
</dbReference>
<evidence type="ECO:0000256" key="1">
    <source>
        <dbReference type="ARBA" id="ARBA00006717"/>
    </source>
</evidence>
<dbReference type="Pfam" id="PF00300">
    <property type="entry name" value="His_Phos_1"/>
    <property type="match status" value="1"/>
</dbReference>
<comment type="similarity">
    <text evidence="1">Belongs to the phosphoglycerate mutase family. BPG-dependent PGAM subfamily.</text>
</comment>
<dbReference type="CDD" id="cd07067">
    <property type="entry name" value="HP_PGM_like"/>
    <property type="match status" value="1"/>
</dbReference>
<dbReference type="PANTHER" id="PTHR11931">
    <property type="entry name" value="PHOSPHOGLYCERATE MUTASE"/>
    <property type="match status" value="1"/>
</dbReference>
<dbReference type="EC" id="5.4.2.11" evidence="2"/>
<keyword evidence="7" id="KW-1185">Reference proteome</keyword>
<evidence type="ECO:0000313" key="7">
    <source>
        <dbReference type="Proteomes" id="UP001589814"/>
    </source>
</evidence>
<evidence type="ECO:0000256" key="2">
    <source>
        <dbReference type="ARBA" id="ARBA00012028"/>
    </source>
</evidence>
<dbReference type="Gene3D" id="3.40.50.1240">
    <property type="entry name" value="Phosphoglycerate mutase-like"/>
    <property type="match status" value="1"/>
</dbReference>
<dbReference type="EMBL" id="JBHLVX010000043">
    <property type="protein sequence ID" value="MFC0268527.1"/>
    <property type="molecule type" value="Genomic_DNA"/>
</dbReference>
<evidence type="ECO:0000256" key="3">
    <source>
        <dbReference type="ARBA" id="ARBA00022432"/>
    </source>
</evidence>
<accession>A0ABV6G6D0</accession>
<dbReference type="SMART" id="SM00855">
    <property type="entry name" value="PGAM"/>
    <property type="match status" value="1"/>
</dbReference>
<name>A0ABV6G6D0_9GAMM</name>
<keyword evidence="4" id="KW-0324">Glycolysis</keyword>
<sequence>MSDFITLTIDCLRHGRCEGPEQTLRGRADVALTAAGRDAMLAAGRRLTPAGCIITSPLARCRAVADALAAEWGTPLECLADIAEMDFGDWDGVPTDTLLEHDRERLEAFWHDPAQQPPPQGEHYGAFLARIERGWQSIIALAMAHRVEHLLVCSHAGVIKSWVALRLGMATSRARHLYKLQLPYAGVVRFQVSINQRSGERFEQLCRVC</sequence>
<comment type="caution">
    <text evidence="6">The sequence shown here is derived from an EMBL/GenBank/DDBJ whole genome shotgun (WGS) entry which is preliminary data.</text>
</comment>
<organism evidence="6 7">
    <name type="scientific">Kushneria aurantia</name>
    <dbReference type="NCBI Taxonomy" id="504092"/>
    <lineage>
        <taxon>Bacteria</taxon>
        <taxon>Pseudomonadati</taxon>
        <taxon>Pseudomonadota</taxon>
        <taxon>Gammaproteobacteria</taxon>
        <taxon>Oceanospirillales</taxon>
        <taxon>Halomonadaceae</taxon>
        <taxon>Kushneria</taxon>
    </lineage>
</organism>